<comment type="caution">
    <text evidence="2">The sequence shown here is derived from an EMBL/GenBank/DDBJ whole genome shotgun (WGS) entry which is preliminary data.</text>
</comment>
<accession>A0AAN8JZB2</accession>
<feature type="compositionally biased region" description="Polar residues" evidence="1">
    <location>
        <begin position="482"/>
        <end position="493"/>
    </location>
</feature>
<reference evidence="2 3" key="1">
    <citation type="submission" date="2024-01" db="EMBL/GenBank/DDBJ databases">
        <title>The genome of the rayed Mediterranean limpet Patella caerulea (Linnaeus, 1758).</title>
        <authorList>
            <person name="Anh-Thu Weber A."/>
            <person name="Halstead-Nussloch G."/>
        </authorList>
    </citation>
    <scope>NUCLEOTIDE SEQUENCE [LARGE SCALE GENOMIC DNA]</scope>
    <source>
        <strain evidence="2">AATW-2023a</strain>
        <tissue evidence="2">Whole specimen</tissue>
    </source>
</reference>
<feature type="region of interest" description="Disordered" evidence="1">
    <location>
        <begin position="36"/>
        <end position="56"/>
    </location>
</feature>
<dbReference type="EMBL" id="JAZGQO010000006">
    <property type="protein sequence ID" value="KAK6185589.1"/>
    <property type="molecule type" value="Genomic_DNA"/>
</dbReference>
<evidence type="ECO:0000256" key="1">
    <source>
        <dbReference type="SAM" id="MobiDB-lite"/>
    </source>
</evidence>
<feature type="compositionally biased region" description="Basic and acidic residues" evidence="1">
    <location>
        <begin position="38"/>
        <end position="56"/>
    </location>
</feature>
<proteinExistence type="predicted"/>
<feature type="region of interest" description="Disordered" evidence="1">
    <location>
        <begin position="88"/>
        <end position="137"/>
    </location>
</feature>
<dbReference type="AlphaFoldDB" id="A0AAN8JZB2"/>
<protein>
    <submittedName>
        <fullName evidence="2">Uncharacterized protein</fullName>
    </submittedName>
</protein>
<dbReference type="Proteomes" id="UP001347796">
    <property type="component" value="Unassembled WGS sequence"/>
</dbReference>
<keyword evidence="3" id="KW-1185">Reference proteome</keyword>
<name>A0AAN8JZB2_PATCE</name>
<feature type="region of interest" description="Disordered" evidence="1">
    <location>
        <begin position="208"/>
        <end position="242"/>
    </location>
</feature>
<sequence>MEEDDTIIILASGTSSEDDACIENFIRRRKRLRRKKGHWDGGKSKTKNECDAKDKSKDVFPRTTVQVETFKSEAGMFRSDFKTRKVEKKENSFWPRHNNDNANTGSDTDTADPSNNNSNIASDTDTADPNIGSDTDTAVGTEEEMWQNDIELAMVLSLQPHYLPKTIDEEPSRNGIVTSLPNSIQNTSIDCNLYVDCDTKIKMTSETSKNSGKCIIPTSKRKPFKPKSTSPKQFRDSCNKSTRLESSNSQVKDYMIKKNPAFKSFETKYKAKKISSPQKFHPYKNKIHIKNENLDPVKKKYLSNISQGRNYSNIFSAYKSKISVEPILKNEIQSQKSSELSRRKLLTKLNCSGKSWSHIKFEKANTSKCLENKMSALTCAELRKDSYSEEEFSDDLPDLDGVNIDHLKMLKTNPNKGLEKVKESHASGDTPMKKIKLSTNKGLSVKECPSGLLFTPEHKHKLAKLLSTVSFKEKISKENCPTDGSSPTRSQNSDSRHFMDILDCLNSKGKLPNESDQSDASASLASVTPYLDGNMSTPEYVVQYTRESCNKKDVRYQHLRNKTCESSFESMWQNTVNKDDIEKNTSKWVESHLDIVNKDMLTENFPFDESDEFGAKTLTFLRKVSVKTPRSKPCDKIIPQTSRRNQHVGSFCKITFPSSSIENNIIDSFSAMHINNLDAAMEEGDAFFDYSLNMLKSFVRQKKPTIAVVEDILLEKGLLGNHGDDICVKSYNLLRFVWQTYPDLINIKWDLISDVIAGVTYRKNSSSYTNLHGGLLLHLYVFGLEVNLYKNSLKNRDKLLKTLVFKLLSNDAAFRNLKEIVKWIEFCINSAEIRGDGFLQMNIFPLPNNDLGEKQLLDFDSPYKLLPDLNRLLNLGIEISRSCVEAAKRVAGELEKIYIYLSDINRKKMLLHFISSDLLMLKLTQRVMEDYCDGTNLSSTDFPVSFHRLKQSYFNAYPPRSPICTPPQSPSGNDENFNGLHQYSTDCVEELSLLVFYVVKSYLLCRKRVLYEPLHQRYNTAVFTELDRSGLASLPLDAQQFFQHIQQLAPELSQATEQNCIMLTCLSETIQD</sequence>
<organism evidence="2 3">
    <name type="scientific">Patella caerulea</name>
    <name type="common">Rayed Mediterranean limpet</name>
    <dbReference type="NCBI Taxonomy" id="87958"/>
    <lineage>
        <taxon>Eukaryota</taxon>
        <taxon>Metazoa</taxon>
        <taxon>Spiralia</taxon>
        <taxon>Lophotrochozoa</taxon>
        <taxon>Mollusca</taxon>
        <taxon>Gastropoda</taxon>
        <taxon>Patellogastropoda</taxon>
        <taxon>Patelloidea</taxon>
        <taxon>Patellidae</taxon>
        <taxon>Patella</taxon>
    </lineage>
</organism>
<feature type="compositionally biased region" description="Polar residues" evidence="1">
    <location>
        <begin position="100"/>
        <end position="124"/>
    </location>
</feature>
<feature type="region of interest" description="Disordered" evidence="1">
    <location>
        <begin position="477"/>
        <end position="496"/>
    </location>
</feature>
<evidence type="ECO:0000313" key="2">
    <source>
        <dbReference type="EMBL" id="KAK6185589.1"/>
    </source>
</evidence>
<gene>
    <name evidence="2" type="ORF">SNE40_007790</name>
</gene>
<evidence type="ECO:0000313" key="3">
    <source>
        <dbReference type="Proteomes" id="UP001347796"/>
    </source>
</evidence>